<protein>
    <submittedName>
        <fullName evidence="2">Type IV secretion system DNA-binding domain-containing protein</fullName>
    </submittedName>
</protein>
<evidence type="ECO:0000259" key="1">
    <source>
        <dbReference type="Pfam" id="PF10412"/>
    </source>
</evidence>
<evidence type="ECO:0000313" key="3">
    <source>
        <dbReference type="Proteomes" id="UP000463224"/>
    </source>
</evidence>
<gene>
    <name evidence="2" type="ORF">GN330_00070</name>
</gene>
<name>A0A844QCU0_9HYPH</name>
<evidence type="ECO:0000313" key="2">
    <source>
        <dbReference type="EMBL" id="MVA95649.1"/>
    </source>
</evidence>
<comment type="caution">
    <text evidence="2">The sequence shown here is derived from an EMBL/GenBank/DDBJ whole genome shotgun (WGS) entry which is preliminary data.</text>
</comment>
<proteinExistence type="predicted"/>
<dbReference type="AlphaFoldDB" id="A0A844QCU0"/>
<dbReference type="InterPro" id="IPR027417">
    <property type="entry name" value="P-loop_NTPase"/>
</dbReference>
<feature type="domain" description="Type IV secretion system coupling protein TraD DNA-binding" evidence="1">
    <location>
        <begin position="33"/>
        <end position="336"/>
    </location>
</feature>
<dbReference type="EMBL" id="WPHG01000001">
    <property type="protein sequence ID" value="MVA95649.1"/>
    <property type="molecule type" value="Genomic_DNA"/>
</dbReference>
<keyword evidence="2" id="KW-0238">DNA-binding</keyword>
<accession>A0A844QCU0</accession>
<dbReference type="Pfam" id="PF10412">
    <property type="entry name" value="TrwB_AAD_bind"/>
    <property type="match status" value="1"/>
</dbReference>
<dbReference type="Gene3D" id="3.40.50.300">
    <property type="entry name" value="P-loop containing nucleotide triphosphate hydrolases"/>
    <property type="match status" value="2"/>
</dbReference>
<dbReference type="Proteomes" id="UP000463224">
    <property type="component" value="Unassembled WGS sequence"/>
</dbReference>
<sequence>MSAANNPVTILGTTVGRRPYRRFGIHLSDRLFHQYIIGQTGTGKSTLMLNMMRQDIAVGQGFCVIDPHGDLAQEVVGIAKDDAVYWDAAGPACSVGYNPMTFVAEQYRPLVASGLIDTLKKQWADAWGARMEHLLRHALLALLSRPRSNLQDIIPMFLQASFRKEVLAEVSDEQVRRFWTAEFPKMNYKTAADGVAPIANKLGAFLAHPAVRKAVCEPEQPLRFRELMDQGRTLVVNLAKGRLGAGVANILGGLIVSSLGLAAYSRQSQPIEERKPYFLYIDEFHSFTTTAFTEMLSELRKYGLGLVLSHQHTSQLDSGVLDAILGNVGTLLAFRVGANDGTILAKQLASDVPEPPDLVSLPNHEMYLKVMIAGTQSKAFSAGTINYDMSQ</sequence>
<dbReference type="PANTHER" id="PTHR30121:SF11">
    <property type="entry name" value="AAA+ ATPASE DOMAIN-CONTAINING PROTEIN"/>
    <property type="match status" value="1"/>
</dbReference>
<dbReference type="CDD" id="cd01127">
    <property type="entry name" value="TrwB_TraG_TraD_VirD4"/>
    <property type="match status" value="1"/>
</dbReference>
<organism evidence="2 3">
    <name type="scientific">Nitratireductor arenosus</name>
    <dbReference type="NCBI Taxonomy" id="2682096"/>
    <lineage>
        <taxon>Bacteria</taxon>
        <taxon>Pseudomonadati</taxon>
        <taxon>Pseudomonadota</taxon>
        <taxon>Alphaproteobacteria</taxon>
        <taxon>Hyphomicrobiales</taxon>
        <taxon>Phyllobacteriaceae</taxon>
        <taxon>Nitratireductor</taxon>
    </lineage>
</organism>
<dbReference type="InterPro" id="IPR051162">
    <property type="entry name" value="T4SS_component"/>
</dbReference>
<dbReference type="PANTHER" id="PTHR30121">
    <property type="entry name" value="UNCHARACTERIZED PROTEIN YJGR-RELATED"/>
    <property type="match status" value="1"/>
</dbReference>
<dbReference type="SUPFAM" id="SSF52540">
    <property type="entry name" value="P-loop containing nucleoside triphosphate hydrolases"/>
    <property type="match status" value="1"/>
</dbReference>
<dbReference type="InterPro" id="IPR019476">
    <property type="entry name" value="T4SS_TraD_DNA-bd"/>
</dbReference>
<dbReference type="GO" id="GO:0003677">
    <property type="term" value="F:DNA binding"/>
    <property type="evidence" value="ECO:0007669"/>
    <property type="project" value="UniProtKB-KW"/>
</dbReference>
<reference evidence="2 3" key="1">
    <citation type="submission" date="2019-12" db="EMBL/GenBank/DDBJ databases">
        <title>Nitratireductor arenosus sp. nov., Isolated from sea sand, Jeju island, South Korea.</title>
        <authorList>
            <person name="Kim W."/>
        </authorList>
    </citation>
    <scope>NUCLEOTIDE SEQUENCE [LARGE SCALE GENOMIC DNA]</scope>
    <source>
        <strain evidence="2 3">CAU 1489</strain>
    </source>
</reference>
<keyword evidence="3" id="KW-1185">Reference proteome</keyword>
<dbReference type="RefSeq" id="WP_156710548.1">
    <property type="nucleotide sequence ID" value="NZ_WPHG01000001.1"/>
</dbReference>